<dbReference type="EMBL" id="CM056818">
    <property type="protein sequence ID" value="KAJ8623160.1"/>
    <property type="molecule type" value="Genomic_DNA"/>
</dbReference>
<dbReference type="Proteomes" id="UP001234297">
    <property type="component" value="Chromosome 10"/>
</dbReference>
<organism evidence="1 2">
    <name type="scientific">Persea americana</name>
    <name type="common">Avocado</name>
    <dbReference type="NCBI Taxonomy" id="3435"/>
    <lineage>
        <taxon>Eukaryota</taxon>
        <taxon>Viridiplantae</taxon>
        <taxon>Streptophyta</taxon>
        <taxon>Embryophyta</taxon>
        <taxon>Tracheophyta</taxon>
        <taxon>Spermatophyta</taxon>
        <taxon>Magnoliopsida</taxon>
        <taxon>Magnoliidae</taxon>
        <taxon>Laurales</taxon>
        <taxon>Lauraceae</taxon>
        <taxon>Persea</taxon>
    </lineage>
</organism>
<reference evidence="1 2" key="1">
    <citation type="journal article" date="2022" name="Hortic Res">
        <title>A haplotype resolved chromosomal level avocado genome allows analysis of novel avocado genes.</title>
        <authorList>
            <person name="Nath O."/>
            <person name="Fletcher S.J."/>
            <person name="Hayward A."/>
            <person name="Shaw L.M."/>
            <person name="Masouleh A.K."/>
            <person name="Furtado A."/>
            <person name="Henry R.J."/>
            <person name="Mitter N."/>
        </authorList>
    </citation>
    <scope>NUCLEOTIDE SEQUENCE [LARGE SCALE GENOMIC DNA]</scope>
    <source>
        <strain evidence="2">cv. Hass</strain>
    </source>
</reference>
<sequence length="126" mass="14093">MFRSEGNEGLSSFSERDILILHWVLNIGPGKYAPSTTIETLKERLVAEWPQDKKTIPKTVNDVKLIYSGRFLENNKTLAESRLLLDGLPGGIITMHVVVQPSLARKKADKNADEMPKKNLCSCTII</sequence>
<gene>
    <name evidence="1" type="ORF">MRB53_031689</name>
</gene>
<accession>A0ACC2KPT1</accession>
<name>A0ACC2KPT1_PERAE</name>
<evidence type="ECO:0000313" key="2">
    <source>
        <dbReference type="Proteomes" id="UP001234297"/>
    </source>
</evidence>
<comment type="caution">
    <text evidence="1">The sequence shown here is derived from an EMBL/GenBank/DDBJ whole genome shotgun (WGS) entry which is preliminary data.</text>
</comment>
<keyword evidence="2" id="KW-1185">Reference proteome</keyword>
<proteinExistence type="predicted"/>
<protein>
    <submittedName>
        <fullName evidence="1">Uncharacterized protein</fullName>
    </submittedName>
</protein>
<evidence type="ECO:0000313" key="1">
    <source>
        <dbReference type="EMBL" id="KAJ8623160.1"/>
    </source>
</evidence>